<name>A0ABX6V3R1_9GAMM</name>
<feature type="domain" description="GGDEF" evidence="5">
    <location>
        <begin position="250"/>
        <end position="401"/>
    </location>
</feature>
<evidence type="ECO:0000256" key="3">
    <source>
        <dbReference type="SAM" id="MobiDB-lite"/>
    </source>
</evidence>
<feature type="transmembrane region" description="Helical" evidence="4">
    <location>
        <begin position="204"/>
        <end position="228"/>
    </location>
</feature>
<keyword evidence="4" id="KW-0472">Membrane</keyword>
<dbReference type="PROSITE" id="PS50887">
    <property type="entry name" value="GGDEF"/>
    <property type="match status" value="1"/>
</dbReference>
<dbReference type="EMBL" id="CP045503">
    <property type="protein sequence ID" value="QPG56181.1"/>
    <property type="molecule type" value="Genomic_DNA"/>
</dbReference>
<feature type="transmembrane region" description="Helical" evidence="4">
    <location>
        <begin position="62"/>
        <end position="83"/>
    </location>
</feature>
<evidence type="ECO:0000313" key="6">
    <source>
        <dbReference type="EMBL" id="QPG56181.1"/>
    </source>
</evidence>
<dbReference type="InterPro" id="IPR029787">
    <property type="entry name" value="Nucleotide_cyclase"/>
</dbReference>
<dbReference type="Proteomes" id="UP000316416">
    <property type="component" value="Chromosome"/>
</dbReference>
<dbReference type="InterPro" id="IPR000160">
    <property type="entry name" value="GGDEF_dom"/>
</dbReference>
<feature type="region of interest" description="Disordered" evidence="3">
    <location>
        <begin position="336"/>
        <end position="358"/>
    </location>
</feature>
<dbReference type="Gene3D" id="3.30.70.270">
    <property type="match status" value="1"/>
</dbReference>
<dbReference type="SUPFAM" id="SSF55073">
    <property type="entry name" value="Nucleotide cyclase"/>
    <property type="match status" value="1"/>
</dbReference>
<dbReference type="PANTHER" id="PTHR45138">
    <property type="entry name" value="REGULATORY COMPONENTS OF SENSORY TRANSDUCTION SYSTEM"/>
    <property type="match status" value="1"/>
</dbReference>
<evidence type="ECO:0000256" key="4">
    <source>
        <dbReference type="SAM" id="Phobius"/>
    </source>
</evidence>
<dbReference type="PANTHER" id="PTHR45138:SF9">
    <property type="entry name" value="DIGUANYLATE CYCLASE DGCM-RELATED"/>
    <property type="match status" value="1"/>
</dbReference>
<proteinExistence type="predicted"/>
<feature type="transmembrane region" description="Helical" evidence="4">
    <location>
        <begin position="118"/>
        <end position="136"/>
    </location>
</feature>
<evidence type="ECO:0000256" key="2">
    <source>
        <dbReference type="ARBA" id="ARBA00034247"/>
    </source>
</evidence>
<feature type="transmembrane region" description="Helical" evidence="4">
    <location>
        <begin position="89"/>
        <end position="106"/>
    </location>
</feature>
<dbReference type="CDD" id="cd01949">
    <property type="entry name" value="GGDEF"/>
    <property type="match status" value="1"/>
</dbReference>
<dbReference type="InterPro" id="IPR043128">
    <property type="entry name" value="Rev_trsase/Diguanyl_cyclase"/>
</dbReference>
<feature type="compositionally biased region" description="Basic residues" evidence="3">
    <location>
        <begin position="336"/>
        <end position="352"/>
    </location>
</feature>
<evidence type="ECO:0000259" key="5">
    <source>
        <dbReference type="PROSITE" id="PS50887"/>
    </source>
</evidence>
<gene>
    <name evidence="6" type="ORF">FM038_001115</name>
</gene>
<dbReference type="SMART" id="SM00267">
    <property type="entry name" value="GGDEF"/>
    <property type="match status" value="1"/>
</dbReference>
<feature type="transmembrane region" description="Helical" evidence="4">
    <location>
        <begin position="7"/>
        <end position="26"/>
    </location>
</feature>
<dbReference type="NCBIfam" id="TIGR00254">
    <property type="entry name" value="GGDEF"/>
    <property type="match status" value="1"/>
</dbReference>
<dbReference type="EC" id="2.7.7.65" evidence="1"/>
<organism evidence="6 7">
    <name type="scientific">Shewanella eurypsychrophilus</name>
    <dbReference type="NCBI Taxonomy" id="2593656"/>
    <lineage>
        <taxon>Bacteria</taxon>
        <taxon>Pseudomonadati</taxon>
        <taxon>Pseudomonadota</taxon>
        <taxon>Gammaproteobacteria</taxon>
        <taxon>Alteromonadales</taxon>
        <taxon>Shewanellaceae</taxon>
        <taxon>Shewanella</taxon>
    </lineage>
</organism>
<reference evidence="6" key="1">
    <citation type="submission" date="2021-07" db="EMBL/GenBank/DDBJ databases">
        <title>Shewanella sp. YLB-07 whole genome sequence.</title>
        <authorList>
            <person name="Yu L."/>
        </authorList>
    </citation>
    <scope>NUCLEOTIDE SEQUENCE</scope>
    <source>
        <strain evidence="6">YLB-08</strain>
    </source>
</reference>
<comment type="catalytic activity">
    <reaction evidence="2">
        <text>2 GTP = 3',3'-c-di-GMP + 2 diphosphate</text>
        <dbReference type="Rhea" id="RHEA:24898"/>
        <dbReference type="ChEBI" id="CHEBI:33019"/>
        <dbReference type="ChEBI" id="CHEBI:37565"/>
        <dbReference type="ChEBI" id="CHEBI:58805"/>
        <dbReference type="EC" id="2.7.7.65"/>
    </reaction>
</comment>
<dbReference type="Pfam" id="PF00990">
    <property type="entry name" value="GGDEF"/>
    <property type="match status" value="1"/>
</dbReference>
<feature type="transmembrane region" description="Helical" evidence="4">
    <location>
        <begin position="178"/>
        <end position="198"/>
    </location>
</feature>
<protein>
    <recommendedName>
        <fullName evidence="1">diguanylate cyclase</fullName>
        <ecNumber evidence="1">2.7.7.65</ecNumber>
    </recommendedName>
</protein>
<sequence>MSSLIQGCRYFILPLLITALTLFFIQETKSSWQIWDGIIEQLPYWLLSIAALLALQFNRSRLAYLAVLLLAFYLSQHSSAQIFLPLSQYTTEIFIGGTLVIACFGFTKDRGLLSSHGVIRGLGIAIGMGLGFLWLSGLNLYQAEIRTALPFALSQQFQIMLPVYVCSALLISRAIWQANLVNTSILTTLGIWIFYYFQPNTLPLAVLMSSLAVIYLFTILIDSYFLAYRDELTGLASRRALYNLVLSLGRKYSVAMLDIDHFKKFNDTYGHDVGDQVLRLVAAKMARVSGGGKVFRYGGEEFTIVFPRKDADSILDDLEDVRESIEEYRIVLRNDKRKKQNNSQNKAKRNKAKSPATKTVSVTISIGVAERLSGETFDQSMKRADEALYRAKKKGRNQTCL</sequence>
<dbReference type="InterPro" id="IPR050469">
    <property type="entry name" value="Diguanylate_Cyclase"/>
</dbReference>
<keyword evidence="7" id="KW-1185">Reference proteome</keyword>
<dbReference type="RefSeq" id="WP_142873060.1">
    <property type="nucleotide sequence ID" value="NZ_CP045503.2"/>
</dbReference>
<keyword evidence="4" id="KW-1133">Transmembrane helix</keyword>
<accession>A0ABX6V3R1</accession>
<evidence type="ECO:0000256" key="1">
    <source>
        <dbReference type="ARBA" id="ARBA00012528"/>
    </source>
</evidence>
<feature type="transmembrane region" description="Helical" evidence="4">
    <location>
        <begin position="38"/>
        <end position="55"/>
    </location>
</feature>
<feature type="transmembrane region" description="Helical" evidence="4">
    <location>
        <begin position="148"/>
        <end position="171"/>
    </location>
</feature>
<keyword evidence="4" id="KW-0812">Transmembrane</keyword>
<evidence type="ECO:0000313" key="7">
    <source>
        <dbReference type="Proteomes" id="UP000316416"/>
    </source>
</evidence>